<dbReference type="InterPro" id="IPR020802">
    <property type="entry name" value="TesA-like"/>
</dbReference>
<evidence type="ECO:0000256" key="3">
    <source>
        <dbReference type="ARBA" id="ARBA00022450"/>
    </source>
</evidence>
<dbReference type="InterPro" id="IPR001031">
    <property type="entry name" value="Thioesterase"/>
</dbReference>
<dbReference type="InterPro" id="IPR057326">
    <property type="entry name" value="KR_dom"/>
</dbReference>
<dbReference type="SUPFAM" id="SSF53474">
    <property type="entry name" value="alpha/beta-Hydrolases"/>
    <property type="match status" value="1"/>
</dbReference>
<dbReference type="InterPro" id="IPR014030">
    <property type="entry name" value="Ketoacyl_synth_N"/>
</dbReference>
<dbReference type="InterPro" id="IPR013968">
    <property type="entry name" value="PKS_KR"/>
</dbReference>
<dbReference type="Gene3D" id="3.40.47.10">
    <property type="match status" value="1"/>
</dbReference>
<evidence type="ECO:0000259" key="9">
    <source>
        <dbReference type="PROSITE" id="PS52004"/>
    </source>
</evidence>
<dbReference type="InterPro" id="IPR023213">
    <property type="entry name" value="CAT-like_dom_sf"/>
</dbReference>
<dbReference type="SMART" id="SM00824">
    <property type="entry name" value="PKS_TE"/>
    <property type="match status" value="1"/>
</dbReference>
<dbReference type="Gene3D" id="3.30.559.30">
    <property type="entry name" value="Nonribosomal peptide synthetase, condensation domain"/>
    <property type="match status" value="1"/>
</dbReference>
<evidence type="ECO:0000256" key="4">
    <source>
        <dbReference type="ARBA" id="ARBA00022553"/>
    </source>
</evidence>
<dbReference type="SUPFAM" id="SSF51735">
    <property type="entry name" value="NAD(P)-binding Rossmann-fold domains"/>
    <property type="match status" value="2"/>
</dbReference>
<dbReference type="Pfam" id="PF02801">
    <property type="entry name" value="Ketoacyl-synt_C"/>
    <property type="match status" value="1"/>
</dbReference>
<keyword evidence="3" id="KW-0596">Phosphopantetheine</keyword>
<dbReference type="PROSITE" id="PS52004">
    <property type="entry name" value="KS3_2"/>
    <property type="match status" value="1"/>
</dbReference>
<gene>
    <name evidence="10" type="ORF">ACFQRF_18785</name>
</gene>
<dbReference type="InterPro" id="IPR016036">
    <property type="entry name" value="Malonyl_transacylase_ACP-bd"/>
</dbReference>
<dbReference type="EMBL" id="JBHTBH010000009">
    <property type="protein sequence ID" value="MFC7329782.1"/>
    <property type="molecule type" value="Genomic_DNA"/>
</dbReference>
<evidence type="ECO:0000256" key="1">
    <source>
        <dbReference type="ARBA" id="ARBA00001957"/>
    </source>
</evidence>
<keyword evidence="11" id="KW-1185">Reference proteome</keyword>
<dbReference type="InterPro" id="IPR014031">
    <property type="entry name" value="Ketoacyl_synth_C"/>
</dbReference>
<dbReference type="SUPFAM" id="SSF52777">
    <property type="entry name" value="CoA-dependent acyltransferases"/>
    <property type="match status" value="2"/>
</dbReference>
<comment type="caution">
    <text evidence="10">The sequence shown here is derived from an EMBL/GenBank/DDBJ whole genome shotgun (WGS) entry which is preliminary data.</text>
</comment>
<dbReference type="Gene3D" id="3.30.559.10">
    <property type="entry name" value="Chloramphenicol acetyltransferase-like domain"/>
    <property type="match status" value="1"/>
</dbReference>
<dbReference type="InterPro" id="IPR036736">
    <property type="entry name" value="ACP-like_sf"/>
</dbReference>
<evidence type="ECO:0000259" key="8">
    <source>
        <dbReference type="PROSITE" id="PS50075"/>
    </source>
</evidence>
<dbReference type="Pfam" id="PF00109">
    <property type="entry name" value="ketoacyl-synt"/>
    <property type="match status" value="1"/>
</dbReference>
<dbReference type="PROSITE" id="PS51257">
    <property type="entry name" value="PROKAR_LIPOPROTEIN"/>
    <property type="match status" value="1"/>
</dbReference>
<dbReference type="InterPro" id="IPR036291">
    <property type="entry name" value="NAD(P)-bd_dom_sf"/>
</dbReference>
<dbReference type="SUPFAM" id="SSF55048">
    <property type="entry name" value="Probable ACP-binding domain of malonyl-CoA ACP transacylase"/>
    <property type="match status" value="1"/>
</dbReference>
<dbReference type="InterPro" id="IPR001227">
    <property type="entry name" value="Ac_transferase_dom_sf"/>
</dbReference>
<dbReference type="Gene3D" id="3.40.50.1820">
    <property type="entry name" value="alpha/beta hydrolase"/>
    <property type="match status" value="1"/>
</dbReference>
<dbReference type="PANTHER" id="PTHR43775:SF37">
    <property type="entry name" value="SI:DKEY-61P9.11"/>
    <property type="match status" value="1"/>
</dbReference>
<dbReference type="PROSITE" id="PS50075">
    <property type="entry name" value="CARRIER"/>
    <property type="match status" value="1"/>
</dbReference>
<sequence length="2466" mass="255176">MTPRPDAPTAIAVTGLACRFPGAPDAAAFWDMLVAERDGLTRLSDARLAELGVRPSVRRDPHYVPVAGIIDGQDLFDPAPFGLTDAEAALLDPQQRLFLECAWRALEEAGHGGGTGAGAVGVFAGAAQSAYLAANLADRWDPTGAGADPVGSLQTAIATQTDYLPSQTAYRLDLTGPAVAVNTACSTSLVAVHMAVQALLAGECDTALAGGASLIVPQGRGYLHTPDGIYAADGVVRPFSAHGTGVVYTQGVGAVVLRRLRDALDDGDPVLAVVHGSAVNNDGAAKAGFTAPSVRGQAQVLAEALAVAGAEPRHVGYVEAHGTGTRLGDPIETAALRRVYGDTGPAWCGLGSVKSNIGHANSAAGIASFIKTVLALRNAVIPASLHAEPVNELLGLAGSPFEVVTRTRAWDGPELAGVSSFGIGGTNAHVILGPAPQQQPGPPDGRPQVLPLAAFGRDALTASAARLADAVPGDGTELADLAHTLQSGRSHAGTHRLAAVAGSGAAAAALRSAAPVACDGTPPRLLFAFPGGGSQRPGMGADLYRDEPVFAACVDECAELLHPLLGHDIRAFVTGRTGGDGADDPPRALPALFAVSLATARLLESWGVRPDAVLGHSLGEYTAAVAAGALRLADAVRLVAVRATAMSDSAGRGGMLALPLPEDAVVDLLARHPGIDLAAVNAPDACVVSGPRADLAELDRELRRDGVEPTRVRVDAAAHSRLVDPAVDRVRAAAAGLTAAGPAVPVVSTLTGEPVSGTLGTPEHWARQLREPVRFARALRTAVELDESRPALLLQVGPGAALATLARRNALPRLRATATTLATEAAETDPVAVRAAAAAVWTHGAAVDFAAMHRPGRRRVAAPGYAFQHRRLWIDPPTSRPGGDAPDVDDPLQVPVWTQCPPLEPGTELAGRWLLAGPPTPDAAALRTALAAAGADVVDLTDAEKEPSGPWAGAVVVADADGDAHDPESVTRRILAHADLARILAGCVPAPPLLLQVSRAVERVESADRAHPAAAVAQVLPRVLAQEQTGLVWRTLDVGPDTPLAPAVLAELRDLAAGGEPGVEAAVRGGVRWTRGVVPWRPGAAAVAVDGSRAVASKKPVSAESRDLAGGEASSVGAAEHGGASVVARRGDTGAAVVADSTDGTRGAVAADGRRATASAEGAESTTGAVPDTGVVRMSDMPHGPVSAGPSGDLAGGEASGVEMAVNVEDAVVAVRRGSTGAAFVAGLTDGGPGAVGGSRATEPAEGAEPDIAGLPDTGVAPVSGARLGRVAPAESRDHASGRAPSAAVPEQGNASVAVNGGQGSVAVNGGQGSVAVNGGQGSVAVNGGQGSVAVNGGQGSVAVNQGGTVAAATDEDNGTALIIGGLGDVGLTMAAHLAAQGMRVVLTSRSAPPAEPAPGGRDAERALALHRLADAGTPVEVRVLDAADTAATAGLLAELAGSSGPGLRLVVHAAGVVATADLAPMRAVTTGHVTGHVRSKVAGALALRAAVAALPPERRPETVLLMSSAGTLVGGIGMGPYCAVNAFLDALAAREAAPAGSEEPGTRWLSAVWDAWRVGPLGEDRVVNLDFALDAATGMAALDRMLAAARAGTAPPVVAVSSTDLRVRMAEAARPVAVAEDTGAADGDLGPVERAIADLWTELFGTPVRSAAADFFALGGHSLLATRMLAALRRRFGTRLTLRDVLAEPTLGGLAALVADRPTEAPTPAALPPTAAPAASGGPGTFPMTRVQHAYWVGRDGGYAYGDVACHFYLEYDCEHLDLDRYERAWNAVIGRHPMLRAVTTPDGRMRVLDRLPHYRIRVHDLTGHPAPRRAERLARLRDRISRRPGPSDRWPLFQVQAARLPDGHIRLFIGVDVLICDAASYWIVDREVQHYYEHPDEPLPEPGVEFADCVAALDGRADPRRRERAADYWRDRLDTLPDAPALPVRPDAGPNAFVRRAARLDTAAWDALRTEAARRGVTPTAVLLTAYAETLADWSGDARFAVTLTLFDRPDIHPRVNDVVGDFTSLLLHEADLDPGATFAERVRRTHRRLFTDLDHREFSALDVLAERASRTGRVASVPVVFTSALGLEDVIGGERDLQWVGRQVHALSQTPQTWLDHQALVQRGELLLQWDALVPALPPEEVDRVFAAYVERIRRLAADPAGWDAPADGGRPAAPPSPPAPATAVRARAEALLPLRSGAGERPLFLVHPSGGDVLCYADLARGLDPRFEVVAVTDPALVGGDAPEGFADLAGAYVELVRGRQPSGPYLLGGWSMGGSLAQEMACRLHEQGEAVELLLMFDSNDPTHIVPVDLPDPEDARGETIARHLGALEAYLGVDLGVGDGRRRAALVAMAPERRWAEVERRLREHRLLGRREEARDRVRVFERHMRALAGHVPRRLAAEDTTTLVVRAERSAPRNSGIGMGVDDTPPGHADLGWGAHLAGPLEVAAVDADHYSLLRPPAVDRLAELVNRSLRGVRM</sequence>
<evidence type="ECO:0000256" key="6">
    <source>
        <dbReference type="ARBA" id="ARBA00022679"/>
    </source>
</evidence>
<evidence type="ECO:0000313" key="11">
    <source>
        <dbReference type="Proteomes" id="UP001596540"/>
    </source>
</evidence>
<feature type="domain" description="Ketosynthase family 3 (KS3)" evidence="9">
    <location>
        <begin position="8"/>
        <end position="434"/>
    </location>
</feature>
<dbReference type="Gene3D" id="3.40.366.10">
    <property type="entry name" value="Malonyl-Coenzyme A Acyl Carrier Protein, domain 2"/>
    <property type="match status" value="1"/>
</dbReference>
<dbReference type="SMART" id="SM00827">
    <property type="entry name" value="PKS_AT"/>
    <property type="match status" value="1"/>
</dbReference>
<dbReference type="Gene3D" id="3.30.70.3290">
    <property type="match status" value="1"/>
</dbReference>
<dbReference type="PANTHER" id="PTHR43775">
    <property type="entry name" value="FATTY ACID SYNTHASE"/>
    <property type="match status" value="1"/>
</dbReference>
<dbReference type="InterPro" id="IPR016035">
    <property type="entry name" value="Acyl_Trfase/lysoPLipase"/>
</dbReference>
<dbReference type="InterPro" id="IPR016039">
    <property type="entry name" value="Thiolase-like"/>
</dbReference>
<dbReference type="InterPro" id="IPR001242">
    <property type="entry name" value="Condensation_dom"/>
</dbReference>
<dbReference type="InterPro" id="IPR020841">
    <property type="entry name" value="PKS_Beta-ketoAc_synthase_dom"/>
</dbReference>
<dbReference type="InterPro" id="IPR009081">
    <property type="entry name" value="PP-bd_ACP"/>
</dbReference>
<dbReference type="InterPro" id="IPR057737">
    <property type="entry name" value="Condensation_MtbB-like"/>
</dbReference>
<dbReference type="Proteomes" id="UP001596540">
    <property type="component" value="Unassembled WGS sequence"/>
</dbReference>
<dbReference type="Gene3D" id="1.10.1200.10">
    <property type="entry name" value="ACP-like"/>
    <property type="match status" value="1"/>
</dbReference>
<accession>A0ABW2KII4</accession>
<comment type="pathway">
    <text evidence="2">Siderophore biosynthesis.</text>
</comment>
<dbReference type="Pfam" id="PF16197">
    <property type="entry name" value="KAsynt_C_assoc"/>
    <property type="match status" value="1"/>
</dbReference>
<dbReference type="InterPro" id="IPR029058">
    <property type="entry name" value="AB_hydrolase_fold"/>
</dbReference>
<dbReference type="SMART" id="SM00825">
    <property type="entry name" value="PKS_KS"/>
    <property type="match status" value="1"/>
</dbReference>
<evidence type="ECO:0000313" key="10">
    <source>
        <dbReference type="EMBL" id="MFC7329782.1"/>
    </source>
</evidence>
<feature type="region of interest" description="Disordered" evidence="7">
    <location>
        <begin position="1229"/>
        <end position="1258"/>
    </location>
</feature>
<dbReference type="CDD" id="cd00833">
    <property type="entry name" value="PKS"/>
    <property type="match status" value="1"/>
</dbReference>
<protein>
    <submittedName>
        <fullName evidence="10">Beta-ketoacyl synthase N-terminal-like domain-containing protein</fullName>
    </submittedName>
</protein>
<dbReference type="Pfam" id="PF00975">
    <property type="entry name" value="Thioesterase"/>
    <property type="match status" value="1"/>
</dbReference>
<dbReference type="PROSITE" id="PS00012">
    <property type="entry name" value="PHOSPHOPANTETHEINE"/>
    <property type="match status" value="1"/>
</dbReference>
<dbReference type="InterPro" id="IPR050091">
    <property type="entry name" value="PKS_NRPS_Biosynth_Enz"/>
</dbReference>
<proteinExistence type="predicted"/>
<evidence type="ECO:0000256" key="5">
    <source>
        <dbReference type="ARBA" id="ARBA00022598"/>
    </source>
</evidence>
<dbReference type="Pfam" id="PF08659">
    <property type="entry name" value="KR"/>
    <property type="match status" value="1"/>
</dbReference>
<dbReference type="InterPro" id="IPR006162">
    <property type="entry name" value="Ppantetheine_attach_site"/>
</dbReference>
<feature type="compositionally biased region" description="Low complexity" evidence="7">
    <location>
        <begin position="1156"/>
        <end position="1169"/>
    </location>
</feature>
<evidence type="ECO:0000256" key="2">
    <source>
        <dbReference type="ARBA" id="ARBA00004924"/>
    </source>
</evidence>
<organism evidence="10 11">
    <name type="scientific">Marinactinospora rubrisoli</name>
    <dbReference type="NCBI Taxonomy" id="2715399"/>
    <lineage>
        <taxon>Bacteria</taxon>
        <taxon>Bacillati</taxon>
        <taxon>Actinomycetota</taxon>
        <taxon>Actinomycetes</taxon>
        <taxon>Streptosporangiales</taxon>
        <taxon>Nocardiopsidaceae</taxon>
        <taxon>Marinactinospora</taxon>
    </lineage>
</organism>
<keyword evidence="5" id="KW-0436">Ligase</keyword>
<dbReference type="Pfam" id="PF00698">
    <property type="entry name" value="Acyl_transf_1"/>
    <property type="match status" value="1"/>
</dbReference>
<dbReference type="SUPFAM" id="SSF47336">
    <property type="entry name" value="ACP-like"/>
    <property type="match status" value="1"/>
</dbReference>
<feature type="region of interest" description="Disordered" evidence="7">
    <location>
        <begin position="1093"/>
        <end position="1121"/>
    </location>
</feature>
<feature type="region of interest" description="Disordered" evidence="7">
    <location>
        <begin position="1271"/>
        <end position="1301"/>
    </location>
</feature>
<dbReference type="SUPFAM" id="SSF53901">
    <property type="entry name" value="Thiolase-like"/>
    <property type="match status" value="1"/>
</dbReference>
<evidence type="ECO:0000256" key="7">
    <source>
        <dbReference type="SAM" id="MobiDB-lite"/>
    </source>
</evidence>
<dbReference type="InterPro" id="IPR032821">
    <property type="entry name" value="PKS_assoc"/>
</dbReference>
<dbReference type="SMART" id="SM00822">
    <property type="entry name" value="PKS_KR"/>
    <property type="match status" value="1"/>
</dbReference>
<feature type="compositionally biased region" description="Low complexity" evidence="7">
    <location>
        <begin position="1110"/>
        <end position="1121"/>
    </location>
</feature>
<dbReference type="PROSITE" id="PS00606">
    <property type="entry name" value="KS3_1"/>
    <property type="match status" value="1"/>
</dbReference>
<comment type="cofactor">
    <cofactor evidence="1">
        <name>pantetheine 4'-phosphate</name>
        <dbReference type="ChEBI" id="CHEBI:47942"/>
    </cofactor>
</comment>
<dbReference type="CDD" id="cd19535">
    <property type="entry name" value="Cyc_NRPS"/>
    <property type="match status" value="1"/>
</dbReference>
<dbReference type="InterPro" id="IPR018201">
    <property type="entry name" value="Ketoacyl_synth_AS"/>
</dbReference>
<dbReference type="RefSeq" id="WP_379872435.1">
    <property type="nucleotide sequence ID" value="NZ_JBHTBH010000009.1"/>
</dbReference>
<dbReference type="SUPFAM" id="SSF52151">
    <property type="entry name" value="FabD/lysophospholipase-like"/>
    <property type="match status" value="1"/>
</dbReference>
<feature type="domain" description="Carrier" evidence="8">
    <location>
        <begin position="1628"/>
        <end position="1703"/>
    </location>
</feature>
<dbReference type="Gene3D" id="3.40.50.720">
    <property type="entry name" value="NAD(P)-binding Rossmann-like Domain"/>
    <property type="match status" value="2"/>
</dbReference>
<name>A0ABW2KII4_9ACTN</name>
<dbReference type="Pfam" id="PF00668">
    <property type="entry name" value="Condensation"/>
    <property type="match status" value="1"/>
</dbReference>
<keyword evidence="6" id="KW-0808">Transferase</keyword>
<feature type="region of interest" description="Disordered" evidence="7">
    <location>
        <begin position="1147"/>
        <end position="1196"/>
    </location>
</feature>
<reference evidence="11" key="1">
    <citation type="journal article" date="2019" name="Int. J. Syst. Evol. Microbiol.">
        <title>The Global Catalogue of Microorganisms (GCM) 10K type strain sequencing project: providing services to taxonomists for standard genome sequencing and annotation.</title>
        <authorList>
            <consortium name="The Broad Institute Genomics Platform"/>
            <consortium name="The Broad Institute Genome Sequencing Center for Infectious Disease"/>
            <person name="Wu L."/>
            <person name="Ma J."/>
        </authorList>
    </citation>
    <scope>NUCLEOTIDE SEQUENCE [LARGE SCALE GENOMIC DNA]</scope>
    <source>
        <strain evidence="11">CGMCC 4.7382</strain>
    </source>
</reference>
<dbReference type="Pfam" id="PF00550">
    <property type="entry name" value="PP-binding"/>
    <property type="match status" value="1"/>
</dbReference>
<dbReference type="InterPro" id="IPR014043">
    <property type="entry name" value="Acyl_transferase_dom"/>
</dbReference>
<keyword evidence="4" id="KW-0597">Phosphoprotein</keyword>